<dbReference type="Pfam" id="PF18906">
    <property type="entry name" value="Phage_tube_2"/>
    <property type="match status" value="1"/>
</dbReference>
<dbReference type="InterPro" id="IPR044000">
    <property type="entry name" value="Phage_tube_2"/>
</dbReference>
<proteinExistence type="predicted"/>
<name>A0A7W9IN47_9ACTN</name>
<evidence type="ECO:0000313" key="2">
    <source>
        <dbReference type="Proteomes" id="UP000540685"/>
    </source>
</evidence>
<accession>A0A7W9IN47</accession>
<dbReference type="Proteomes" id="UP000540685">
    <property type="component" value="Unassembled WGS sequence"/>
</dbReference>
<keyword evidence="2" id="KW-1185">Reference proteome</keyword>
<protein>
    <recommendedName>
        <fullName evidence="3">Phage tail protein</fullName>
    </recommendedName>
</protein>
<sequence length="342" mass="35566">MTTGTGLDSQVGIAAETTVGTAVTVTRFLEYTKESMKYSPGFLEPSTLAAGTKYKRVSRVTKSRVTAGGDLELPIATRGMGLLYKHMIGSTATATQIGSTTAYRQVHTPVGKLGLGFTMQVGRPEPSTGTVRPFTYRGCKVTEWEFSLSDNDVATLKLSIDAMDEATATALATASYTSAHQFGFHQAALKLGGTVATASGVTSVTGGTAVATVINSISIKGSTPLATERYGLGSGGIKREPLENDIPTITGSLKAEFSQAELYDVFKAGDALALQLDLTGAPIGASGEEDTLSFICPAIILKEAPPVVDGPGIVMMDVAFEAYSDGTNPVLQLLSISADTTL</sequence>
<dbReference type="RefSeq" id="WP_184538058.1">
    <property type="nucleotide sequence ID" value="NZ_JACHMP010000002.1"/>
</dbReference>
<gene>
    <name evidence="1" type="ORF">F4562_006922</name>
</gene>
<dbReference type="EMBL" id="JACHMP010000002">
    <property type="protein sequence ID" value="MBB5823773.1"/>
    <property type="molecule type" value="Genomic_DNA"/>
</dbReference>
<evidence type="ECO:0000313" key="1">
    <source>
        <dbReference type="EMBL" id="MBB5823773.1"/>
    </source>
</evidence>
<reference evidence="1 2" key="1">
    <citation type="submission" date="2020-08" db="EMBL/GenBank/DDBJ databases">
        <title>Sequencing the genomes of 1000 actinobacteria strains.</title>
        <authorList>
            <person name="Klenk H.-P."/>
        </authorList>
    </citation>
    <scope>NUCLEOTIDE SEQUENCE [LARGE SCALE GENOMIC DNA]</scope>
    <source>
        <strain evidence="1 2">DSM 46887</strain>
    </source>
</reference>
<organism evidence="1 2">
    <name type="scientific">Streptosporangium becharense</name>
    <dbReference type="NCBI Taxonomy" id="1816182"/>
    <lineage>
        <taxon>Bacteria</taxon>
        <taxon>Bacillati</taxon>
        <taxon>Actinomycetota</taxon>
        <taxon>Actinomycetes</taxon>
        <taxon>Streptosporangiales</taxon>
        <taxon>Streptosporangiaceae</taxon>
        <taxon>Streptosporangium</taxon>
    </lineage>
</organism>
<comment type="caution">
    <text evidence="1">The sequence shown here is derived from an EMBL/GenBank/DDBJ whole genome shotgun (WGS) entry which is preliminary data.</text>
</comment>
<evidence type="ECO:0008006" key="3">
    <source>
        <dbReference type="Google" id="ProtNLM"/>
    </source>
</evidence>
<dbReference type="AlphaFoldDB" id="A0A7W9IN47"/>